<feature type="transmembrane region" description="Helical" evidence="8">
    <location>
        <begin position="982"/>
        <end position="1007"/>
    </location>
</feature>
<feature type="transmembrane region" description="Helical" evidence="8">
    <location>
        <begin position="343"/>
        <end position="362"/>
    </location>
</feature>
<dbReference type="Gene3D" id="3.30.70.1440">
    <property type="entry name" value="Multidrug efflux transporter AcrB pore domain"/>
    <property type="match status" value="1"/>
</dbReference>
<keyword evidence="5 8" id="KW-0812">Transmembrane</keyword>
<evidence type="ECO:0000256" key="5">
    <source>
        <dbReference type="ARBA" id="ARBA00022692"/>
    </source>
</evidence>
<feature type="transmembrane region" description="Helical" evidence="8">
    <location>
        <begin position="855"/>
        <end position="872"/>
    </location>
</feature>
<accession>A0A2J9UWJ2</accession>
<feature type="transmembrane region" description="Helical" evidence="8">
    <location>
        <begin position="469"/>
        <end position="496"/>
    </location>
</feature>
<feature type="transmembrane region" description="Helical" evidence="8">
    <location>
        <begin position="532"/>
        <end position="552"/>
    </location>
</feature>
<feature type="transmembrane region" description="Helical" evidence="8">
    <location>
        <begin position="905"/>
        <end position="930"/>
    </location>
</feature>
<evidence type="ECO:0000256" key="3">
    <source>
        <dbReference type="ARBA" id="ARBA00022475"/>
    </source>
</evidence>
<dbReference type="SUPFAM" id="SSF82693">
    <property type="entry name" value="Multidrug efflux transporter AcrB pore domain, PN1, PN2, PC1 and PC2 subdomains"/>
    <property type="match status" value="3"/>
</dbReference>
<feature type="transmembrane region" description="Helical" evidence="8">
    <location>
        <begin position="951"/>
        <end position="970"/>
    </location>
</feature>
<keyword evidence="2" id="KW-0813">Transport</keyword>
<dbReference type="PANTHER" id="PTHR32063">
    <property type="match status" value="1"/>
</dbReference>
<evidence type="ECO:0000256" key="4">
    <source>
        <dbReference type="ARBA" id="ARBA00022519"/>
    </source>
</evidence>
<protein>
    <submittedName>
        <fullName evidence="9">AcrB/AcrD/AcrF family protein</fullName>
    </submittedName>
</protein>
<dbReference type="AlphaFoldDB" id="A0A2J9UWJ2"/>
<feature type="transmembrane region" description="Helical" evidence="8">
    <location>
        <begin position="437"/>
        <end position="457"/>
    </location>
</feature>
<name>A0A2J9UWJ2_VIBMI</name>
<dbReference type="Gene3D" id="3.30.70.1320">
    <property type="entry name" value="Multidrug efflux transporter AcrB pore domain like"/>
    <property type="match status" value="1"/>
</dbReference>
<dbReference type="PRINTS" id="PR00702">
    <property type="entry name" value="ACRIFLAVINRP"/>
</dbReference>
<dbReference type="Pfam" id="PF00873">
    <property type="entry name" value="ACR_tran"/>
    <property type="match status" value="1"/>
</dbReference>
<dbReference type="STRING" id="674.VM_06740"/>
<evidence type="ECO:0000256" key="7">
    <source>
        <dbReference type="ARBA" id="ARBA00023136"/>
    </source>
</evidence>
<comment type="subcellular location">
    <subcellularLocation>
        <location evidence="1">Cell inner membrane</location>
        <topology evidence="1">Multi-pass membrane protein</topology>
    </subcellularLocation>
</comment>
<evidence type="ECO:0000256" key="1">
    <source>
        <dbReference type="ARBA" id="ARBA00004429"/>
    </source>
</evidence>
<dbReference type="OrthoDB" id="6243923at2"/>
<dbReference type="SUPFAM" id="SSF82714">
    <property type="entry name" value="Multidrug efflux transporter AcrB TolC docking domain, DN and DC subdomains"/>
    <property type="match status" value="2"/>
</dbReference>
<dbReference type="GO" id="GO:0005886">
    <property type="term" value="C:plasma membrane"/>
    <property type="evidence" value="ECO:0007669"/>
    <property type="project" value="UniProtKB-SubCell"/>
</dbReference>
<comment type="caution">
    <text evidence="9">The sequence shown here is derived from an EMBL/GenBank/DDBJ whole genome shotgun (WGS) entry which is preliminary data.</text>
</comment>
<dbReference type="RefSeq" id="WP_000777178.1">
    <property type="nucleotide sequence ID" value="NZ_CAWMSS010000001.1"/>
</dbReference>
<dbReference type="EMBL" id="LOSJ02000002">
    <property type="protein sequence ID" value="PNM55894.1"/>
    <property type="molecule type" value="Genomic_DNA"/>
</dbReference>
<evidence type="ECO:0000256" key="8">
    <source>
        <dbReference type="SAM" id="Phobius"/>
    </source>
</evidence>
<dbReference type="Gene3D" id="3.30.2090.10">
    <property type="entry name" value="Multidrug efflux transporter AcrB TolC docking domain, DN and DC subdomains"/>
    <property type="match status" value="2"/>
</dbReference>
<sequence length="1024" mass="112190">MKLSEVCIKHPVIAMVFSIAVVLLGAWSFQSLEIKYFPEHDQLTGSVSTTIEGASAEFMAKNVAEKLTDAAAMVGRVKTMSTKCVQGSCTLNLVFEDNVTDVEYINLMNKLRSRVEAVKDFPPSMEEKPKVSDNSSDASFASNIISFVSTGDTTQQELFDYIRQQLIPQFRRLDGVGAIWGPYGGSAGAVRVWLLPDRMKALQVNPSDVVDAIEMYSTNFTAGKIIGEERSYSINPKNTVSGVDDVANLVIRSEEGSTVRLKDVAEVVMGTYSVDPSLLTINGNSAMAIQIKPLRSANPVSVAKLVREKVEQLQSALPEGVKMTVVYDQADFIQSSIQEGFNALLEAIVLVSLIMVLFLGSLRLASIPIITIPICVIGVFSVMALLGFSINVLTMLSIILAIGLVVDDAIVVAENCYRRVEQGESPLNAALKGSKEIAFPVIAMTMTLAVVYTPIGFMSGLTVDLFRQFAFTLAAAVLISGFVALTLSPMMCAYVIKPIKAPSKWFSWLESKQQRLVELYLAELNKWFARKWWVVGGVSALLVLSGLIFWYAPNLLLPTEDTGFIEAKIQAPTGANRQYNLDNVRGLNRIIDNEKSVAQNLSYIEQTPSNHILLKPWGERTETAEEIAANFAQQSQTKLSAYKASYLVRAADDLNTADNIKLEIVASNRDLEQLYKTASEVTQLLKSYPGLTNVSNSVARDELGYELWIDRNAILLSGVDYKDVTESISTYLSSVKPGDLQAEDGFTYPIKVQVKRENLSDFKVLNRLSVVSQSGETLPLSQFVTIEPSTIDTSLQTFMGLDAAEVSANIAPGYTASDVKSYIDEHVQKVLTKNQNFYYNGIIKDLIESQQGTQTLFVMAIVFIYLILAAQFESFRDPFLILLTVPLCIIGALIALWVFGQSINIYSKIGLLTLVGLVTKHGILLVEFANQRQKEGMPLTEAMLSSARARFRPIMMTTMTMILGALPLALASGPGSVGRVNIGLVLTGGLLSGTLFSLFVIPVAYVAMKSKRAQSTHAEQLNHE</sequence>
<dbReference type="PANTHER" id="PTHR32063:SF23">
    <property type="entry name" value="HAE1 FAMILY EFFLLUX PUMP PERMEASE COMPONENT"/>
    <property type="match status" value="1"/>
</dbReference>
<dbReference type="Proteomes" id="UP000053748">
    <property type="component" value="Unassembled WGS sequence"/>
</dbReference>
<evidence type="ECO:0000256" key="2">
    <source>
        <dbReference type="ARBA" id="ARBA00022448"/>
    </source>
</evidence>
<feature type="transmembrane region" description="Helical" evidence="8">
    <location>
        <begin position="396"/>
        <end position="417"/>
    </location>
</feature>
<dbReference type="InterPro" id="IPR001036">
    <property type="entry name" value="Acrflvin-R"/>
</dbReference>
<evidence type="ECO:0000313" key="10">
    <source>
        <dbReference type="Proteomes" id="UP000053748"/>
    </source>
</evidence>
<evidence type="ECO:0000256" key="6">
    <source>
        <dbReference type="ARBA" id="ARBA00022989"/>
    </source>
</evidence>
<feature type="transmembrane region" description="Helical" evidence="8">
    <location>
        <begin position="879"/>
        <end position="899"/>
    </location>
</feature>
<evidence type="ECO:0000313" key="9">
    <source>
        <dbReference type="EMBL" id="PNM55894.1"/>
    </source>
</evidence>
<dbReference type="Gene3D" id="3.30.70.1430">
    <property type="entry name" value="Multidrug efflux transporter AcrB pore domain"/>
    <property type="match status" value="2"/>
</dbReference>
<keyword evidence="7 8" id="KW-0472">Membrane</keyword>
<feature type="transmembrane region" description="Helical" evidence="8">
    <location>
        <begin position="369"/>
        <end position="390"/>
    </location>
</feature>
<gene>
    <name evidence="9" type="ORF">AL544_007330</name>
</gene>
<keyword evidence="6 8" id="KW-1133">Transmembrane helix</keyword>
<keyword evidence="3" id="KW-1003">Cell membrane</keyword>
<keyword evidence="4" id="KW-0997">Cell inner membrane</keyword>
<dbReference type="FunFam" id="1.20.1640.10:FF:000001">
    <property type="entry name" value="Efflux pump membrane transporter"/>
    <property type="match status" value="1"/>
</dbReference>
<feature type="transmembrane region" description="Helical" evidence="8">
    <location>
        <begin position="12"/>
        <end position="29"/>
    </location>
</feature>
<reference evidence="9" key="1">
    <citation type="submission" date="2017-12" db="EMBL/GenBank/DDBJ databases">
        <title>FDA dAtabase for Regulatory Grade micrObial Sequences (FDA-ARGOS): Supporting development and validation of Infectious Disease Dx tests.</title>
        <authorList>
            <person name="Hoffmann M."/>
            <person name="Allard M."/>
            <person name="Evans P."/>
            <person name="Brown E."/>
            <person name="Tallon L.J."/>
            <person name="Sadzewicz L."/>
            <person name="Sengamalay N."/>
            <person name="Ott S."/>
            <person name="Godinez A."/>
            <person name="Nagaraj S."/>
            <person name="Vavikolanu K."/>
            <person name="Aluvathingal J."/>
            <person name="Nadendla S."/>
            <person name="Hobson J."/>
            <person name="Sichtig H."/>
        </authorList>
    </citation>
    <scope>NUCLEOTIDE SEQUENCE [LARGE SCALE GENOMIC DNA]</scope>
    <source>
        <strain evidence="9">FDAARGOS_113</strain>
    </source>
</reference>
<organism evidence="9 10">
    <name type="scientific">Vibrio mimicus</name>
    <dbReference type="NCBI Taxonomy" id="674"/>
    <lineage>
        <taxon>Bacteria</taxon>
        <taxon>Pseudomonadati</taxon>
        <taxon>Pseudomonadota</taxon>
        <taxon>Gammaproteobacteria</taxon>
        <taxon>Vibrionales</taxon>
        <taxon>Vibrionaceae</taxon>
        <taxon>Vibrio</taxon>
    </lineage>
</organism>
<keyword evidence="10" id="KW-1185">Reference proteome</keyword>
<dbReference type="Gene3D" id="1.20.1640.10">
    <property type="entry name" value="Multidrug efflux transporter AcrB transmembrane domain"/>
    <property type="match status" value="2"/>
</dbReference>
<proteinExistence type="predicted"/>
<dbReference type="GO" id="GO:0042910">
    <property type="term" value="F:xenobiotic transmembrane transporter activity"/>
    <property type="evidence" value="ECO:0007669"/>
    <property type="project" value="TreeGrafter"/>
</dbReference>
<dbReference type="InterPro" id="IPR027463">
    <property type="entry name" value="AcrB_DN_DC_subdom"/>
</dbReference>
<dbReference type="SUPFAM" id="SSF82866">
    <property type="entry name" value="Multidrug efflux transporter AcrB transmembrane domain"/>
    <property type="match status" value="2"/>
</dbReference>